<dbReference type="SMART" id="SM00248">
    <property type="entry name" value="ANK"/>
    <property type="match status" value="3"/>
</dbReference>
<proteinExistence type="predicted"/>
<protein>
    <submittedName>
        <fullName evidence="3">Predicted protein</fullName>
    </submittedName>
</protein>
<dbReference type="Proteomes" id="UP000006671">
    <property type="component" value="Unassembled WGS sequence"/>
</dbReference>
<evidence type="ECO:0000256" key="1">
    <source>
        <dbReference type="ARBA" id="ARBA00022737"/>
    </source>
</evidence>
<dbReference type="Gene3D" id="1.25.40.20">
    <property type="entry name" value="Ankyrin repeat-containing domain"/>
    <property type="match status" value="1"/>
</dbReference>
<accession>D2VRG0</accession>
<dbReference type="OrthoDB" id="426293at2759"/>
<organism evidence="4">
    <name type="scientific">Naegleria gruberi</name>
    <name type="common">Amoeba</name>
    <dbReference type="NCBI Taxonomy" id="5762"/>
    <lineage>
        <taxon>Eukaryota</taxon>
        <taxon>Discoba</taxon>
        <taxon>Heterolobosea</taxon>
        <taxon>Tetramitia</taxon>
        <taxon>Eutetramitia</taxon>
        <taxon>Vahlkampfiidae</taxon>
        <taxon>Naegleria</taxon>
    </lineage>
</organism>
<dbReference type="VEuPathDB" id="AmoebaDB:NAEGRDRAFT_71572"/>
<keyword evidence="4" id="KW-1185">Reference proteome</keyword>
<dbReference type="SUPFAM" id="SSF48403">
    <property type="entry name" value="Ankyrin repeat"/>
    <property type="match status" value="1"/>
</dbReference>
<gene>
    <name evidence="3" type="ORF">NAEGRDRAFT_71572</name>
</gene>
<dbReference type="GeneID" id="8854936"/>
<dbReference type="InParanoid" id="D2VRG0"/>
<evidence type="ECO:0000256" key="2">
    <source>
        <dbReference type="ARBA" id="ARBA00023043"/>
    </source>
</evidence>
<sequence>MKVTVENVHETINKTDDETTCLKNLKALLSKLDSVKAKQLCEEHHNPTTQKYYTYYKYSFTGDALCRALDKGHHNVMKYLLDEIKVNPNATRNDTSTVRYGNDSSTCLYGAVTKKDHTAMKILLERGADPKINRSYTCTYYDSSDMPRDVTNVSTSPICAALENEDLEAVKLLLEYGCGNGVNDRIVCDAYSNSVESESKSNAVDMANHLGGEYIELFKQFNLIQ</sequence>
<dbReference type="InterPro" id="IPR002110">
    <property type="entry name" value="Ankyrin_rpt"/>
</dbReference>
<keyword evidence="2" id="KW-0040">ANK repeat</keyword>
<evidence type="ECO:0000313" key="3">
    <source>
        <dbReference type="EMBL" id="EFC40665.1"/>
    </source>
</evidence>
<dbReference type="PANTHER" id="PTHR24198">
    <property type="entry name" value="ANKYRIN REPEAT AND PROTEIN KINASE DOMAIN-CONTAINING PROTEIN"/>
    <property type="match status" value="1"/>
</dbReference>
<name>D2VRG0_NAEGR</name>
<dbReference type="InterPro" id="IPR036770">
    <property type="entry name" value="Ankyrin_rpt-contain_sf"/>
</dbReference>
<dbReference type="KEGG" id="ngr:NAEGRDRAFT_71572"/>
<keyword evidence="1" id="KW-0677">Repeat</keyword>
<reference evidence="3 4" key="1">
    <citation type="journal article" date="2010" name="Cell">
        <title>The genome of Naegleria gruberi illuminates early eukaryotic versatility.</title>
        <authorList>
            <person name="Fritz-Laylin L.K."/>
            <person name="Prochnik S.E."/>
            <person name="Ginger M.L."/>
            <person name="Dacks J.B."/>
            <person name="Carpenter M.L."/>
            <person name="Field M.C."/>
            <person name="Kuo A."/>
            <person name="Paredez A."/>
            <person name="Chapman J."/>
            <person name="Pham J."/>
            <person name="Shu S."/>
            <person name="Neupane R."/>
            <person name="Cipriano M."/>
            <person name="Mancuso J."/>
            <person name="Tu H."/>
            <person name="Salamov A."/>
            <person name="Lindquist E."/>
            <person name="Shapiro H."/>
            <person name="Lucas S."/>
            <person name="Grigoriev I.V."/>
            <person name="Cande W.Z."/>
            <person name="Fulton C."/>
            <person name="Rokhsar D.S."/>
            <person name="Dawson S.C."/>
        </authorList>
    </citation>
    <scope>NUCLEOTIDE SEQUENCE [LARGE SCALE GENOMIC DNA]</scope>
    <source>
        <strain evidence="3 4">NEG-M</strain>
    </source>
</reference>
<dbReference type="AlphaFoldDB" id="D2VRG0"/>
<dbReference type="RefSeq" id="XP_002673409.1">
    <property type="nucleotide sequence ID" value="XM_002673363.1"/>
</dbReference>
<evidence type="ECO:0000313" key="4">
    <source>
        <dbReference type="Proteomes" id="UP000006671"/>
    </source>
</evidence>
<dbReference type="EMBL" id="GG738891">
    <property type="protein sequence ID" value="EFC40665.1"/>
    <property type="molecule type" value="Genomic_DNA"/>
</dbReference>
<dbReference type="PANTHER" id="PTHR24198:SF165">
    <property type="entry name" value="ANKYRIN REPEAT-CONTAINING PROTEIN-RELATED"/>
    <property type="match status" value="1"/>
</dbReference>